<evidence type="ECO:0000256" key="12">
    <source>
        <dbReference type="HAMAP-Rule" id="MF_00454"/>
    </source>
</evidence>
<comment type="similarity">
    <text evidence="10 12">Belongs to the fluoride channel Fluc/FEX (TC 1.A.43) family.</text>
</comment>
<keyword evidence="3" id="KW-0997">Cell inner membrane</keyword>
<dbReference type="GO" id="GO:0062054">
    <property type="term" value="F:fluoride channel activity"/>
    <property type="evidence" value="ECO:0007669"/>
    <property type="project" value="UniProtKB-UniRule"/>
</dbReference>
<comment type="function">
    <text evidence="12">Fluoride-specific ion channel. Important for reducing fluoride concentration in the cell, thus reducing its toxicity.</text>
</comment>
<evidence type="ECO:0000256" key="4">
    <source>
        <dbReference type="ARBA" id="ARBA00022692"/>
    </source>
</evidence>
<evidence type="ECO:0000256" key="6">
    <source>
        <dbReference type="ARBA" id="ARBA00023053"/>
    </source>
</evidence>
<evidence type="ECO:0000256" key="10">
    <source>
        <dbReference type="ARBA" id="ARBA00035120"/>
    </source>
</evidence>
<dbReference type="EMBL" id="QPJK01000001">
    <property type="protein sequence ID" value="RCW76136.1"/>
    <property type="molecule type" value="Genomic_DNA"/>
</dbReference>
<comment type="activity regulation">
    <text evidence="12">Na(+) is not transported, but it plays an essential structural role and its presence is essential for fluoride channel function.</text>
</comment>
<keyword evidence="9 12" id="KW-0407">Ion channel</keyword>
<feature type="transmembrane region" description="Helical" evidence="12">
    <location>
        <begin position="41"/>
        <end position="61"/>
    </location>
</feature>
<evidence type="ECO:0000256" key="1">
    <source>
        <dbReference type="ARBA" id="ARBA00004651"/>
    </source>
</evidence>
<dbReference type="AlphaFoldDB" id="A0A368Y9X1"/>
<keyword evidence="12" id="KW-0813">Transport</keyword>
<evidence type="ECO:0000313" key="13">
    <source>
        <dbReference type="EMBL" id="RCW76136.1"/>
    </source>
</evidence>
<keyword evidence="8 12" id="KW-0472">Membrane</keyword>
<dbReference type="PANTHER" id="PTHR28259:SF1">
    <property type="entry name" value="FLUORIDE EXPORT PROTEIN 1-RELATED"/>
    <property type="match status" value="1"/>
</dbReference>
<comment type="catalytic activity">
    <reaction evidence="11">
        <text>fluoride(in) = fluoride(out)</text>
        <dbReference type="Rhea" id="RHEA:76159"/>
        <dbReference type="ChEBI" id="CHEBI:17051"/>
    </reaction>
    <physiologicalReaction direction="left-to-right" evidence="11">
        <dbReference type="Rhea" id="RHEA:76160"/>
    </physiologicalReaction>
</comment>
<protein>
    <recommendedName>
        <fullName evidence="12">Fluoride-specific ion channel FluC</fullName>
    </recommendedName>
</protein>
<gene>
    <name evidence="12" type="primary">fluC</name>
    <name evidence="12" type="synonym">crcB</name>
    <name evidence="13" type="ORF">DES41_101741</name>
</gene>
<keyword evidence="7 12" id="KW-0406">Ion transport</keyword>
<name>A0A368Y9X1_9BURK</name>
<comment type="caution">
    <text evidence="13">The sequence shown here is derived from an EMBL/GenBank/DDBJ whole genome shotgun (WGS) entry which is preliminary data.</text>
</comment>
<proteinExistence type="inferred from homology"/>
<feature type="binding site" evidence="12">
    <location>
        <position position="84"/>
    </location>
    <ligand>
        <name>Na(+)</name>
        <dbReference type="ChEBI" id="CHEBI:29101"/>
        <note>structural</note>
    </ligand>
</feature>
<keyword evidence="2 12" id="KW-1003">Cell membrane</keyword>
<evidence type="ECO:0000313" key="14">
    <source>
        <dbReference type="Proteomes" id="UP000252884"/>
    </source>
</evidence>
<dbReference type="NCBIfam" id="NF010792">
    <property type="entry name" value="PRK14196.1"/>
    <property type="match status" value="1"/>
</dbReference>
<feature type="transmembrane region" description="Helical" evidence="12">
    <location>
        <begin position="109"/>
        <end position="132"/>
    </location>
</feature>
<evidence type="ECO:0000256" key="9">
    <source>
        <dbReference type="ARBA" id="ARBA00023303"/>
    </source>
</evidence>
<keyword evidence="14" id="KW-1185">Reference proteome</keyword>
<keyword evidence="6 12" id="KW-0915">Sodium</keyword>
<evidence type="ECO:0000256" key="11">
    <source>
        <dbReference type="ARBA" id="ARBA00035585"/>
    </source>
</evidence>
<dbReference type="Proteomes" id="UP000252884">
    <property type="component" value="Unassembled WGS sequence"/>
</dbReference>
<evidence type="ECO:0000256" key="8">
    <source>
        <dbReference type="ARBA" id="ARBA00023136"/>
    </source>
</evidence>
<dbReference type="GO" id="GO:0005886">
    <property type="term" value="C:plasma membrane"/>
    <property type="evidence" value="ECO:0007669"/>
    <property type="project" value="UniProtKB-SubCell"/>
</dbReference>
<evidence type="ECO:0000256" key="5">
    <source>
        <dbReference type="ARBA" id="ARBA00022989"/>
    </source>
</evidence>
<evidence type="ECO:0000256" key="3">
    <source>
        <dbReference type="ARBA" id="ARBA00022519"/>
    </source>
</evidence>
<dbReference type="HAMAP" id="MF_00454">
    <property type="entry name" value="FluC"/>
    <property type="match status" value="1"/>
</dbReference>
<feature type="binding site" evidence="12">
    <location>
        <position position="81"/>
    </location>
    <ligand>
        <name>Na(+)</name>
        <dbReference type="ChEBI" id="CHEBI:29101"/>
        <note>structural</note>
    </ligand>
</feature>
<evidence type="ECO:0000256" key="2">
    <source>
        <dbReference type="ARBA" id="ARBA00022475"/>
    </source>
</evidence>
<organism evidence="13 14">
    <name type="scientific">Pseudorhodoferax soli</name>
    <dbReference type="NCBI Taxonomy" id="545864"/>
    <lineage>
        <taxon>Bacteria</taxon>
        <taxon>Pseudomonadati</taxon>
        <taxon>Pseudomonadota</taxon>
        <taxon>Betaproteobacteria</taxon>
        <taxon>Burkholderiales</taxon>
        <taxon>Comamonadaceae</taxon>
    </lineage>
</organism>
<comment type="subcellular location">
    <subcellularLocation>
        <location evidence="1 12">Cell membrane</location>
        <topology evidence="1 12">Multi-pass membrane protein</topology>
    </subcellularLocation>
</comment>
<dbReference type="InterPro" id="IPR003691">
    <property type="entry name" value="FluC"/>
</dbReference>
<feature type="transmembrane region" description="Helical" evidence="12">
    <location>
        <begin position="73"/>
        <end position="97"/>
    </location>
</feature>
<dbReference type="Pfam" id="PF02537">
    <property type="entry name" value="CRCB"/>
    <property type="match status" value="1"/>
</dbReference>
<dbReference type="GO" id="GO:0046872">
    <property type="term" value="F:metal ion binding"/>
    <property type="evidence" value="ECO:0007669"/>
    <property type="project" value="UniProtKB-KW"/>
</dbReference>
<keyword evidence="4 12" id="KW-0812">Transmembrane</keyword>
<accession>A0A368Y9X1</accession>
<sequence length="133" mass="13774">MVNVLHQPMLAVFAVCAGACVGALGRWGLALWLNAHGPMPLGTLAANLIGGYLIGLCIGWFEAMPALAPVWRLALVTGFLGALTTFSSFSAEVVLMLQQQRYGLALMTAGVHLLGSLALTAAGLKTAAVLIAR</sequence>
<dbReference type="GO" id="GO:0140114">
    <property type="term" value="P:cellular detoxification of fluoride"/>
    <property type="evidence" value="ECO:0007669"/>
    <property type="project" value="UniProtKB-UniRule"/>
</dbReference>
<dbReference type="NCBIfam" id="TIGR00494">
    <property type="entry name" value="crcB"/>
    <property type="match status" value="1"/>
</dbReference>
<dbReference type="PANTHER" id="PTHR28259">
    <property type="entry name" value="FLUORIDE EXPORT PROTEIN 1-RELATED"/>
    <property type="match status" value="1"/>
</dbReference>
<keyword evidence="12" id="KW-0479">Metal-binding</keyword>
<evidence type="ECO:0000256" key="7">
    <source>
        <dbReference type="ARBA" id="ARBA00023065"/>
    </source>
</evidence>
<keyword evidence="5 12" id="KW-1133">Transmembrane helix</keyword>
<reference evidence="13 14" key="1">
    <citation type="submission" date="2018-07" db="EMBL/GenBank/DDBJ databases">
        <title>Genomic Encyclopedia of Type Strains, Phase IV (KMG-IV): sequencing the most valuable type-strain genomes for metagenomic binning, comparative biology and taxonomic classification.</title>
        <authorList>
            <person name="Goeker M."/>
        </authorList>
    </citation>
    <scope>NUCLEOTIDE SEQUENCE [LARGE SCALE GENOMIC DNA]</scope>
    <source>
        <strain evidence="13 14">DSM 21634</strain>
    </source>
</reference>